<evidence type="ECO:0000313" key="5">
    <source>
        <dbReference type="Proteomes" id="UP000093336"/>
    </source>
</evidence>
<dbReference type="Proteomes" id="UP000054715">
    <property type="component" value="Unassembled WGS sequence"/>
</dbReference>
<feature type="chain" id="PRO_5006914049" description="Secreted protein" evidence="1">
    <location>
        <begin position="23"/>
        <end position="233"/>
    </location>
</feature>
<gene>
    <name evidence="3" type="ORF">A8135_06410</name>
    <name evidence="2" type="ORF">Ljam_1178</name>
</gene>
<organism evidence="2 4">
    <name type="scientific">Legionella jamestowniensis</name>
    <dbReference type="NCBI Taxonomy" id="455"/>
    <lineage>
        <taxon>Bacteria</taxon>
        <taxon>Pseudomonadati</taxon>
        <taxon>Pseudomonadota</taxon>
        <taxon>Gammaproteobacteria</taxon>
        <taxon>Legionellales</taxon>
        <taxon>Legionellaceae</taxon>
        <taxon>Legionella</taxon>
    </lineage>
</organism>
<dbReference type="STRING" id="455.Ljam_1178"/>
<protein>
    <recommendedName>
        <fullName evidence="6">Secreted protein</fullName>
    </recommendedName>
</protein>
<dbReference type="PATRIC" id="fig|455.5.peg.1246"/>
<proteinExistence type="predicted"/>
<sequence length="233" mass="25722">MLTSYRLIFLVVLFIFNFSAFANTAKIEKIDCKKIEDSEQCSYKTGSTTSYVITSMPYALCAQARCKLEGSNDKMAVCQCPIYGVDSKNWQSISLSAQPYTDVKPAYADETLKQVTSNFSLAMAPSSNDLAVPHTQCTNKKPTPWANCFGVRCDVATKIVNGSKTIEATCLCPVETSLSYISSGPQTSSDCDLGKHEIWSAAKNETGMEQFELIRQAYKNYQNSSTQAELLHD</sequence>
<comment type="caution">
    <text evidence="2">The sequence shown here is derived from an EMBL/GenBank/DDBJ whole genome shotgun (WGS) entry which is preliminary data.</text>
</comment>
<reference evidence="3 5" key="2">
    <citation type="submission" date="2016-05" db="EMBL/GenBank/DDBJ databases">
        <authorList>
            <person name="Prochazka B."/>
            <person name="Indra A."/>
            <person name="Hasenberger P."/>
            <person name="Blaschitz M."/>
            <person name="Wagner L."/>
            <person name="Wewalka G."/>
            <person name="Sorschag S."/>
            <person name="Schmid D."/>
            <person name="Ruppitsch W."/>
        </authorList>
    </citation>
    <scope>NUCLEOTIDE SEQUENCE [LARGE SCALE GENOMIC DNA]</scope>
    <source>
        <strain evidence="3 5">974010_12</strain>
    </source>
</reference>
<dbReference type="AlphaFoldDB" id="A0A0W0UH33"/>
<evidence type="ECO:0000313" key="2">
    <source>
        <dbReference type="EMBL" id="KTD06983.1"/>
    </source>
</evidence>
<dbReference type="EMBL" id="LYOZ01000053">
    <property type="protein sequence ID" value="OCH96785.1"/>
    <property type="molecule type" value="Genomic_DNA"/>
</dbReference>
<reference evidence="2 4" key="1">
    <citation type="submission" date="2015-11" db="EMBL/GenBank/DDBJ databases">
        <title>Genomic analysis of 38 Legionella species identifies large and diverse effector repertoires.</title>
        <authorList>
            <person name="Burstein D."/>
            <person name="Amaro F."/>
            <person name="Zusman T."/>
            <person name="Lifshitz Z."/>
            <person name="Cohen O."/>
            <person name="Gilbert J.A."/>
            <person name="Pupko T."/>
            <person name="Shuman H.A."/>
            <person name="Segal G."/>
        </authorList>
    </citation>
    <scope>NUCLEOTIDE SEQUENCE [LARGE SCALE GENOMIC DNA]</scope>
    <source>
        <strain evidence="2 4">JA-26-G1-E2</strain>
    </source>
</reference>
<evidence type="ECO:0000313" key="4">
    <source>
        <dbReference type="Proteomes" id="UP000054715"/>
    </source>
</evidence>
<dbReference type="EMBL" id="LNYG01000013">
    <property type="protein sequence ID" value="KTD06983.1"/>
    <property type="molecule type" value="Genomic_DNA"/>
</dbReference>
<keyword evidence="1" id="KW-0732">Signal</keyword>
<name>A0A0W0UH33_9GAMM</name>
<dbReference type="RefSeq" id="WP_058449203.1">
    <property type="nucleotide sequence ID" value="NZ_CAAAJF010000010.1"/>
</dbReference>
<evidence type="ECO:0000256" key="1">
    <source>
        <dbReference type="SAM" id="SignalP"/>
    </source>
</evidence>
<accession>A0A0W0UH33</accession>
<dbReference type="OrthoDB" id="5638139at2"/>
<feature type="signal peptide" evidence="1">
    <location>
        <begin position="1"/>
        <end position="22"/>
    </location>
</feature>
<evidence type="ECO:0008006" key="6">
    <source>
        <dbReference type="Google" id="ProtNLM"/>
    </source>
</evidence>
<evidence type="ECO:0000313" key="3">
    <source>
        <dbReference type="EMBL" id="OCH96785.1"/>
    </source>
</evidence>
<keyword evidence="5" id="KW-1185">Reference proteome</keyword>
<dbReference type="Proteomes" id="UP000093336">
    <property type="component" value="Unassembled WGS sequence"/>
</dbReference>